<sequence length="288" mass="30421">MASPTTATCPTAEWTLNSRGQSPCSIASTIAQACSSDGSFTLPPLPEEGGYHYEGPPATPSTATECRCNTVFYALQSACAFCQHPQNTFLRWSDYATNCSTTYEGLPIAIPSGVLIPAYAYLNVVTNDTFNIVLAQSPAFRDLDVAATSVRMLSSATAIPNLSANSDEGTHTSSSHDDDHDSSSPTHTATDDADSEQQVSSSSADKQKRAIVGGVVGAVCGLILIGGVIVYCLRRRRKQRIRSTPFRTVNTISHTTLPSPVATQEGTDRTDEKDASCSSAHSMAAASL</sequence>
<evidence type="ECO:0008006" key="5">
    <source>
        <dbReference type="Google" id="ProtNLM"/>
    </source>
</evidence>
<evidence type="ECO:0000256" key="1">
    <source>
        <dbReference type="SAM" id="MobiDB-lite"/>
    </source>
</evidence>
<gene>
    <name evidence="3" type="ORF">FA13DRAFT_1816632</name>
</gene>
<keyword evidence="2" id="KW-0812">Transmembrane</keyword>
<feature type="compositionally biased region" description="Basic and acidic residues" evidence="1">
    <location>
        <begin position="168"/>
        <end position="182"/>
    </location>
</feature>
<comment type="caution">
    <text evidence="3">The sequence shown here is derived from an EMBL/GenBank/DDBJ whole genome shotgun (WGS) entry which is preliminary data.</text>
</comment>
<organism evidence="3 4">
    <name type="scientific">Coprinellus micaceus</name>
    <name type="common">Glistening ink-cap mushroom</name>
    <name type="synonym">Coprinus micaceus</name>
    <dbReference type="NCBI Taxonomy" id="71717"/>
    <lineage>
        <taxon>Eukaryota</taxon>
        <taxon>Fungi</taxon>
        <taxon>Dikarya</taxon>
        <taxon>Basidiomycota</taxon>
        <taxon>Agaricomycotina</taxon>
        <taxon>Agaricomycetes</taxon>
        <taxon>Agaricomycetidae</taxon>
        <taxon>Agaricales</taxon>
        <taxon>Agaricineae</taxon>
        <taxon>Psathyrellaceae</taxon>
        <taxon>Coprinellus</taxon>
    </lineage>
</organism>
<dbReference type="Proteomes" id="UP000298030">
    <property type="component" value="Unassembled WGS sequence"/>
</dbReference>
<name>A0A4Y7SZZ2_COPMI</name>
<evidence type="ECO:0000313" key="4">
    <source>
        <dbReference type="Proteomes" id="UP000298030"/>
    </source>
</evidence>
<feature type="compositionally biased region" description="Polar residues" evidence="1">
    <location>
        <begin position="252"/>
        <end position="265"/>
    </location>
</feature>
<reference evidence="3 4" key="1">
    <citation type="journal article" date="2019" name="Nat. Ecol. Evol.">
        <title>Megaphylogeny resolves global patterns of mushroom evolution.</title>
        <authorList>
            <person name="Varga T."/>
            <person name="Krizsan K."/>
            <person name="Foldi C."/>
            <person name="Dima B."/>
            <person name="Sanchez-Garcia M."/>
            <person name="Sanchez-Ramirez S."/>
            <person name="Szollosi G.J."/>
            <person name="Szarkandi J.G."/>
            <person name="Papp V."/>
            <person name="Albert L."/>
            <person name="Andreopoulos W."/>
            <person name="Angelini C."/>
            <person name="Antonin V."/>
            <person name="Barry K.W."/>
            <person name="Bougher N.L."/>
            <person name="Buchanan P."/>
            <person name="Buyck B."/>
            <person name="Bense V."/>
            <person name="Catcheside P."/>
            <person name="Chovatia M."/>
            <person name="Cooper J."/>
            <person name="Damon W."/>
            <person name="Desjardin D."/>
            <person name="Finy P."/>
            <person name="Geml J."/>
            <person name="Haridas S."/>
            <person name="Hughes K."/>
            <person name="Justo A."/>
            <person name="Karasinski D."/>
            <person name="Kautmanova I."/>
            <person name="Kiss B."/>
            <person name="Kocsube S."/>
            <person name="Kotiranta H."/>
            <person name="LaButti K.M."/>
            <person name="Lechner B.E."/>
            <person name="Liimatainen K."/>
            <person name="Lipzen A."/>
            <person name="Lukacs Z."/>
            <person name="Mihaltcheva S."/>
            <person name="Morgado L.N."/>
            <person name="Niskanen T."/>
            <person name="Noordeloos M.E."/>
            <person name="Ohm R.A."/>
            <person name="Ortiz-Santana B."/>
            <person name="Ovrebo C."/>
            <person name="Racz N."/>
            <person name="Riley R."/>
            <person name="Savchenko A."/>
            <person name="Shiryaev A."/>
            <person name="Soop K."/>
            <person name="Spirin V."/>
            <person name="Szebenyi C."/>
            <person name="Tomsovsky M."/>
            <person name="Tulloss R.E."/>
            <person name="Uehling J."/>
            <person name="Grigoriev I.V."/>
            <person name="Vagvolgyi C."/>
            <person name="Papp T."/>
            <person name="Martin F.M."/>
            <person name="Miettinen O."/>
            <person name="Hibbett D.S."/>
            <person name="Nagy L.G."/>
        </authorList>
    </citation>
    <scope>NUCLEOTIDE SEQUENCE [LARGE SCALE GENOMIC DNA]</scope>
    <source>
        <strain evidence="3 4">FP101781</strain>
    </source>
</reference>
<evidence type="ECO:0000313" key="3">
    <source>
        <dbReference type="EMBL" id="TEB26809.1"/>
    </source>
</evidence>
<feature type="region of interest" description="Disordered" evidence="1">
    <location>
        <begin position="252"/>
        <end position="288"/>
    </location>
</feature>
<keyword evidence="2" id="KW-1133">Transmembrane helix</keyword>
<feature type="compositionally biased region" description="Low complexity" evidence="1">
    <location>
        <begin position="276"/>
        <end position="288"/>
    </location>
</feature>
<feature type="transmembrane region" description="Helical" evidence="2">
    <location>
        <begin position="210"/>
        <end position="233"/>
    </location>
</feature>
<feature type="region of interest" description="Disordered" evidence="1">
    <location>
        <begin position="161"/>
        <end position="206"/>
    </location>
</feature>
<keyword evidence="2" id="KW-0472">Membrane</keyword>
<protein>
    <recommendedName>
        <fullName evidence="5">Mid2 domain-containing protein</fullName>
    </recommendedName>
</protein>
<dbReference type="EMBL" id="QPFP01000045">
    <property type="protein sequence ID" value="TEB26809.1"/>
    <property type="molecule type" value="Genomic_DNA"/>
</dbReference>
<dbReference type="OrthoDB" id="3362711at2759"/>
<dbReference type="AlphaFoldDB" id="A0A4Y7SZZ2"/>
<accession>A0A4Y7SZZ2</accession>
<feature type="compositionally biased region" description="Basic and acidic residues" evidence="1">
    <location>
        <begin position="266"/>
        <end position="275"/>
    </location>
</feature>
<proteinExistence type="predicted"/>
<dbReference type="STRING" id="71717.A0A4Y7SZZ2"/>
<evidence type="ECO:0000256" key="2">
    <source>
        <dbReference type="SAM" id="Phobius"/>
    </source>
</evidence>
<keyword evidence="4" id="KW-1185">Reference proteome</keyword>